<evidence type="ECO:0008006" key="3">
    <source>
        <dbReference type="Google" id="ProtNLM"/>
    </source>
</evidence>
<name>A0A367QKW8_9NOSO</name>
<dbReference type="EMBL" id="LXQD01000318">
    <property type="protein sequence ID" value="RCJ24410.1"/>
    <property type="molecule type" value="Genomic_DNA"/>
</dbReference>
<evidence type="ECO:0000313" key="2">
    <source>
        <dbReference type="Proteomes" id="UP000252107"/>
    </source>
</evidence>
<reference evidence="1" key="1">
    <citation type="submission" date="2016-04" db="EMBL/GenBank/DDBJ databases">
        <authorList>
            <person name="Tabuchi Yagui T.R."/>
        </authorList>
    </citation>
    <scope>NUCLEOTIDE SEQUENCE [LARGE SCALE GENOMIC DNA]</scope>
    <source>
        <strain evidence="1">NIES-26</strain>
    </source>
</reference>
<accession>A0A367QKW8</accession>
<dbReference type="Proteomes" id="UP000252107">
    <property type="component" value="Unassembled WGS sequence"/>
</dbReference>
<comment type="caution">
    <text evidence="1">The sequence shown here is derived from an EMBL/GenBank/DDBJ whole genome shotgun (WGS) entry which is preliminary data.</text>
</comment>
<keyword evidence="2" id="KW-1185">Reference proteome</keyword>
<dbReference type="AlphaFoldDB" id="A0A367QKW8"/>
<evidence type="ECO:0000313" key="1">
    <source>
        <dbReference type="EMBL" id="RCJ24410.1"/>
    </source>
</evidence>
<proteinExistence type="predicted"/>
<organism evidence="1 2">
    <name type="scientific">Nostoc minutum NIES-26</name>
    <dbReference type="NCBI Taxonomy" id="1844469"/>
    <lineage>
        <taxon>Bacteria</taxon>
        <taxon>Bacillati</taxon>
        <taxon>Cyanobacteriota</taxon>
        <taxon>Cyanophyceae</taxon>
        <taxon>Nostocales</taxon>
        <taxon>Nostocaceae</taxon>
        <taxon>Nostoc</taxon>
    </lineage>
</organism>
<protein>
    <recommendedName>
        <fullName evidence="3">Apea-like HEPN domain-containing protein</fullName>
    </recommendedName>
</protein>
<gene>
    <name evidence="1" type="ORF">A6770_28355</name>
</gene>
<sequence>MKNENACFLEILFDKTQNSAVKIQSKIEKLLKQKLRNITKLEALDSSQKTVKLVICGSLNTIDECHDLINQFIIESKLNCIRITDDAGDIIRERAYPILSEIEQRFRQFINQAILDVEDVNFEYWETIADSKLQDKVELIRLKSQESRVPLHPLECTLFEDLLDIIESKVSKLSEDQPLYVADIIELLSRSTSIKRLKFEIEKSVEKISYWDRIFSRYFQDKQQWNSIKQSLKFVINERNKVMHHRPIRLGVINALLSKKNEIFSILETANFELTQEEKIETQQDIKDLQTAVDKTEYRLYPLGNSLISTDEFLEDLEILSVSEQKKLYERLYFLEHLANNDLLMNHHSFNKLPIKLHTNNIYIFKVNRLTRILCKLDKHKDYQHPTITLIGIFKRNSNFTEDDLLRRIGKIEN</sequence>